<accession>A0ABS6J9U8</accession>
<reference evidence="2 3" key="1">
    <citation type="submission" date="2021-06" db="EMBL/GenBank/DDBJ databases">
        <title>Bacillus sp. RD4P76, an endophyte from a halophyte.</title>
        <authorList>
            <person name="Sun J.-Q."/>
        </authorList>
    </citation>
    <scope>NUCLEOTIDE SEQUENCE [LARGE SCALE GENOMIC DNA]</scope>
    <source>
        <strain evidence="2 3">CGMCC 1.15917</strain>
    </source>
</reference>
<evidence type="ECO:0000313" key="3">
    <source>
        <dbReference type="Proteomes" id="UP000784880"/>
    </source>
</evidence>
<keyword evidence="3" id="KW-1185">Reference proteome</keyword>
<evidence type="ECO:0000256" key="1">
    <source>
        <dbReference type="SAM" id="Phobius"/>
    </source>
</evidence>
<feature type="transmembrane region" description="Helical" evidence="1">
    <location>
        <begin position="6"/>
        <end position="22"/>
    </location>
</feature>
<feature type="transmembrane region" description="Helical" evidence="1">
    <location>
        <begin position="42"/>
        <end position="61"/>
    </location>
</feature>
<dbReference type="EMBL" id="JAHQCS010000030">
    <property type="protein sequence ID" value="MBU9710459.1"/>
    <property type="molecule type" value="Genomic_DNA"/>
</dbReference>
<comment type="caution">
    <text evidence="2">The sequence shown here is derived from an EMBL/GenBank/DDBJ whole genome shotgun (WGS) entry which is preliminary data.</text>
</comment>
<proteinExistence type="predicted"/>
<keyword evidence="1" id="KW-0472">Membrane</keyword>
<sequence length="236" mass="28223">MTTMIGAIIPLLLTLFIIYAFVEMRRKNNSKGTFWRGTRLKVLLGTYATTLLISMLFFPFLPYTSYGEISENEQLHNESQRFFDALYDGRLEERREEVIVRERYQFDYQDDILYLETTNYTEFYDTVFVEQSESQETIEVIYYVELGKYRQLINTEDIPTLRADLFGNRLHLEQPDLLTINFFEYKKEFPLAQFSGEDWWDDRGYRYLGQSAIYIKVPEELQVISRMADGHLQFVR</sequence>
<dbReference type="RefSeq" id="WP_217064352.1">
    <property type="nucleotide sequence ID" value="NZ_JAHQCS010000030.1"/>
</dbReference>
<keyword evidence="1" id="KW-1133">Transmembrane helix</keyword>
<gene>
    <name evidence="2" type="ORF">KS419_01650</name>
</gene>
<keyword evidence="1" id="KW-0812">Transmembrane</keyword>
<name>A0ABS6J9U8_9BACI</name>
<dbReference type="Proteomes" id="UP000784880">
    <property type="component" value="Unassembled WGS sequence"/>
</dbReference>
<protein>
    <submittedName>
        <fullName evidence="2">Uncharacterized protein</fullName>
    </submittedName>
</protein>
<evidence type="ECO:0000313" key="2">
    <source>
        <dbReference type="EMBL" id="MBU9710459.1"/>
    </source>
</evidence>
<organism evidence="2 3">
    <name type="scientific">Evansella tamaricis</name>
    <dbReference type="NCBI Taxonomy" id="2069301"/>
    <lineage>
        <taxon>Bacteria</taxon>
        <taxon>Bacillati</taxon>
        <taxon>Bacillota</taxon>
        <taxon>Bacilli</taxon>
        <taxon>Bacillales</taxon>
        <taxon>Bacillaceae</taxon>
        <taxon>Evansella</taxon>
    </lineage>
</organism>